<dbReference type="GO" id="GO:0000155">
    <property type="term" value="F:phosphorelay sensor kinase activity"/>
    <property type="evidence" value="ECO:0007669"/>
    <property type="project" value="InterPro"/>
</dbReference>
<dbReference type="CDD" id="cd06225">
    <property type="entry name" value="HAMP"/>
    <property type="match status" value="1"/>
</dbReference>
<dbReference type="InterPro" id="IPR036890">
    <property type="entry name" value="HATPase_C_sf"/>
</dbReference>
<evidence type="ECO:0000256" key="10">
    <source>
        <dbReference type="ARBA" id="ARBA00022840"/>
    </source>
</evidence>
<dbReference type="Pfam" id="PF00512">
    <property type="entry name" value="HisKA"/>
    <property type="match status" value="1"/>
</dbReference>
<feature type="transmembrane region" description="Helical" evidence="14">
    <location>
        <begin position="71"/>
        <end position="96"/>
    </location>
</feature>
<organism evidence="17 18">
    <name type="scientific">Clostridium kluyveri</name>
    <dbReference type="NCBI Taxonomy" id="1534"/>
    <lineage>
        <taxon>Bacteria</taxon>
        <taxon>Bacillati</taxon>
        <taxon>Bacillota</taxon>
        <taxon>Clostridia</taxon>
        <taxon>Eubacteriales</taxon>
        <taxon>Clostridiaceae</taxon>
        <taxon>Clostridium</taxon>
    </lineage>
</organism>
<dbReference type="SMART" id="SM00388">
    <property type="entry name" value="HisKA"/>
    <property type="match status" value="1"/>
</dbReference>
<keyword evidence="4" id="KW-1003">Cell membrane</keyword>
<dbReference type="PROSITE" id="PS50885">
    <property type="entry name" value="HAMP"/>
    <property type="match status" value="1"/>
</dbReference>
<dbReference type="AlphaFoldDB" id="A0A1L5F8I6"/>
<dbReference type="InterPro" id="IPR003661">
    <property type="entry name" value="HisK_dim/P_dom"/>
</dbReference>
<dbReference type="PROSITE" id="PS50109">
    <property type="entry name" value="HIS_KIN"/>
    <property type="match status" value="1"/>
</dbReference>
<dbReference type="InterPro" id="IPR036097">
    <property type="entry name" value="HisK_dim/P_sf"/>
</dbReference>
<dbReference type="SUPFAM" id="SSF47384">
    <property type="entry name" value="Homodimeric domain of signal transducing histidine kinase"/>
    <property type="match status" value="1"/>
</dbReference>
<gene>
    <name evidence="17" type="ORF">BS101_11520</name>
</gene>
<reference evidence="17 18" key="1">
    <citation type="submission" date="2016-12" db="EMBL/GenBank/DDBJ databases">
        <title>Complete genome sequence of Clostridium kluyveri JZZ isolated from the pit mud of a Chinese flavor liquor-making factory.</title>
        <authorList>
            <person name="Wang Y."/>
        </authorList>
    </citation>
    <scope>NUCLEOTIDE SEQUENCE [LARGE SCALE GENOMIC DNA]</scope>
    <source>
        <strain evidence="17 18">JZZ</strain>
    </source>
</reference>
<evidence type="ECO:0000256" key="5">
    <source>
        <dbReference type="ARBA" id="ARBA00022553"/>
    </source>
</evidence>
<comment type="catalytic activity">
    <reaction evidence="1">
        <text>ATP + protein L-histidine = ADP + protein N-phospho-L-histidine.</text>
        <dbReference type="EC" id="2.7.13.3"/>
    </reaction>
</comment>
<keyword evidence="5" id="KW-0597">Phosphoprotein</keyword>
<protein>
    <recommendedName>
        <fullName evidence="3">histidine kinase</fullName>
        <ecNumber evidence="3">2.7.13.3</ecNumber>
    </recommendedName>
</protein>
<keyword evidence="6" id="KW-0808">Transferase</keyword>
<dbReference type="GO" id="GO:0005524">
    <property type="term" value="F:ATP binding"/>
    <property type="evidence" value="ECO:0007669"/>
    <property type="project" value="UniProtKB-KW"/>
</dbReference>
<keyword evidence="13 14" id="KW-0472">Membrane</keyword>
<sequence length="413" mass="47365">MMINSTKSIYIPFVEWGINLGMNNRKPLYKILFKIIKILFSFSKVSFKFLYDLIEDIAWNILEKFRFSLTFKITITYVFSFIMVFSLIGVCIMASFKYYIDKGINADYMSILGGIIFISNVIGLFIITIVVSKASKKFLSPLKSMTDTVREISINALDKRLNVKGSKNELKDLAKTFNEMLDRIESSVEQQNQFVSDASHELRTPISVIQGYANLLYRWGKDDREVLEESINAIKSESENMKELVEKLLFLARGDKNAQKVQKEDFILSELIDELIRETKLVHKDHHIESDYNEKFSVYADRKLIKEALRIFMDNSIKYTKKGGTVKLDSHLIQHTNTAVITVADTGIGISKEHIPHIFERFYRADKSRTKSSGGTGLGLSIAKWILDMHQGTIDVWSELDIGTVIKISFPVK</sequence>
<dbReference type="Proteomes" id="UP000184604">
    <property type="component" value="Chromosome"/>
</dbReference>
<evidence type="ECO:0000256" key="4">
    <source>
        <dbReference type="ARBA" id="ARBA00022475"/>
    </source>
</evidence>
<keyword evidence="10" id="KW-0067">ATP-binding</keyword>
<name>A0A1L5F8I6_CLOKL</name>
<keyword evidence="12" id="KW-0902">Two-component regulatory system</keyword>
<evidence type="ECO:0000256" key="14">
    <source>
        <dbReference type="SAM" id="Phobius"/>
    </source>
</evidence>
<dbReference type="PRINTS" id="PR00344">
    <property type="entry name" value="BCTRLSENSOR"/>
</dbReference>
<evidence type="ECO:0000256" key="9">
    <source>
        <dbReference type="ARBA" id="ARBA00022777"/>
    </source>
</evidence>
<dbReference type="PANTHER" id="PTHR45528">
    <property type="entry name" value="SENSOR HISTIDINE KINASE CPXA"/>
    <property type="match status" value="1"/>
</dbReference>
<evidence type="ECO:0000256" key="11">
    <source>
        <dbReference type="ARBA" id="ARBA00022989"/>
    </source>
</evidence>
<dbReference type="GO" id="GO:0005886">
    <property type="term" value="C:plasma membrane"/>
    <property type="evidence" value="ECO:0007669"/>
    <property type="project" value="UniProtKB-SubCell"/>
</dbReference>
<dbReference type="InterPro" id="IPR003594">
    <property type="entry name" value="HATPase_dom"/>
</dbReference>
<dbReference type="SMART" id="SM00387">
    <property type="entry name" value="HATPase_c"/>
    <property type="match status" value="1"/>
</dbReference>
<feature type="transmembrane region" description="Helical" evidence="14">
    <location>
        <begin position="31"/>
        <end position="51"/>
    </location>
</feature>
<feature type="transmembrane region" description="Helical" evidence="14">
    <location>
        <begin position="108"/>
        <end position="131"/>
    </location>
</feature>
<evidence type="ECO:0000256" key="6">
    <source>
        <dbReference type="ARBA" id="ARBA00022679"/>
    </source>
</evidence>
<evidence type="ECO:0000259" key="15">
    <source>
        <dbReference type="PROSITE" id="PS50109"/>
    </source>
</evidence>
<dbReference type="FunFam" id="3.30.565.10:FF:000006">
    <property type="entry name" value="Sensor histidine kinase WalK"/>
    <property type="match status" value="1"/>
</dbReference>
<dbReference type="SMART" id="SM00304">
    <property type="entry name" value="HAMP"/>
    <property type="match status" value="1"/>
</dbReference>
<dbReference type="CDD" id="cd00075">
    <property type="entry name" value="HATPase"/>
    <property type="match status" value="1"/>
</dbReference>
<dbReference type="InterPro" id="IPR004358">
    <property type="entry name" value="Sig_transdc_His_kin-like_C"/>
</dbReference>
<evidence type="ECO:0000313" key="18">
    <source>
        <dbReference type="Proteomes" id="UP000184604"/>
    </source>
</evidence>
<dbReference type="SUPFAM" id="SSF55874">
    <property type="entry name" value="ATPase domain of HSP90 chaperone/DNA topoisomerase II/histidine kinase"/>
    <property type="match status" value="1"/>
</dbReference>
<dbReference type="CDD" id="cd00082">
    <property type="entry name" value="HisKA"/>
    <property type="match status" value="1"/>
</dbReference>
<dbReference type="InterPro" id="IPR003660">
    <property type="entry name" value="HAMP_dom"/>
</dbReference>
<evidence type="ECO:0000313" key="17">
    <source>
        <dbReference type="EMBL" id="APM39328.1"/>
    </source>
</evidence>
<dbReference type="SUPFAM" id="SSF158472">
    <property type="entry name" value="HAMP domain-like"/>
    <property type="match status" value="1"/>
</dbReference>
<dbReference type="EMBL" id="CP018335">
    <property type="protein sequence ID" value="APM39328.1"/>
    <property type="molecule type" value="Genomic_DNA"/>
</dbReference>
<dbReference type="Pfam" id="PF00672">
    <property type="entry name" value="HAMP"/>
    <property type="match status" value="1"/>
</dbReference>
<keyword evidence="11 14" id="KW-1133">Transmembrane helix</keyword>
<comment type="subcellular location">
    <subcellularLocation>
        <location evidence="2">Cell membrane</location>
        <topology evidence="2">Multi-pass membrane protein</topology>
    </subcellularLocation>
</comment>
<evidence type="ECO:0000256" key="7">
    <source>
        <dbReference type="ARBA" id="ARBA00022692"/>
    </source>
</evidence>
<dbReference type="Gene3D" id="1.10.287.130">
    <property type="match status" value="1"/>
</dbReference>
<proteinExistence type="predicted"/>
<dbReference type="InterPro" id="IPR050398">
    <property type="entry name" value="HssS/ArlS-like"/>
</dbReference>
<dbReference type="Gene3D" id="6.10.340.10">
    <property type="match status" value="1"/>
</dbReference>
<dbReference type="OrthoDB" id="9786919at2"/>
<evidence type="ECO:0000256" key="13">
    <source>
        <dbReference type="ARBA" id="ARBA00023136"/>
    </source>
</evidence>
<accession>A0A1L5F8I6</accession>
<keyword evidence="7 14" id="KW-0812">Transmembrane</keyword>
<dbReference type="FunFam" id="1.10.287.130:FF:000001">
    <property type="entry name" value="Two-component sensor histidine kinase"/>
    <property type="match status" value="1"/>
</dbReference>
<evidence type="ECO:0000256" key="12">
    <source>
        <dbReference type="ARBA" id="ARBA00023012"/>
    </source>
</evidence>
<dbReference type="InterPro" id="IPR005467">
    <property type="entry name" value="His_kinase_dom"/>
</dbReference>
<dbReference type="PANTHER" id="PTHR45528:SF1">
    <property type="entry name" value="SENSOR HISTIDINE KINASE CPXA"/>
    <property type="match status" value="1"/>
</dbReference>
<feature type="domain" description="Histidine kinase" evidence="15">
    <location>
        <begin position="197"/>
        <end position="413"/>
    </location>
</feature>
<evidence type="ECO:0000256" key="8">
    <source>
        <dbReference type="ARBA" id="ARBA00022741"/>
    </source>
</evidence>
<keyword evidence="8" id="KW-0547">Nucleotide-binding</keyword>
<dbReference type="Pfam" id="PF02518">
    <property type="entry name" value="HATPase_c"/>
    <property type="match status" value="1"/>
</dbReference>
<dbReference type="EC" id="2.7.13.3" evidence="3"/>
<dbReference type="Gene3D" id="3.30.565.10">
    <property type="entry name" value="Histidine kinase-like ATPase, C-terminal domain"/>
    <property type="match status" value="1"/>
</dbReference>
<evidence type="ECO:0000256" key="3">
    <source>
        <dbReference type="ARBA" id="ARBA00012438"/>
    </source>
</evidence>
<evidence type="ECO:0000256" key="1">
    <source>
        <dbReference type="ARBA" id="ARBA00000085"/>
    </source>
</evidence>
<evidence type="ECO:0000259" key="16">
    <source>
        <dbReference type="PROSITE" id="PS50885"/>
    </source>
</evidence>
<keyword evidence="9 17" id="KW-0418">Kinase</keyword>
<evidence type="ECO:0000256" key="2">
    <source>
        <dbReference type="ARBA" id="ARBA00004651"/>
    </source>
</evidence>
<feature type="domain" description="HAMP" evidence="16">
    <location>
        <begin position="136"/>
        <end position="189"/>
    </location>
</feature>